<organism evidence="1 2">
    <name type="scientific">Fulvimarina pelagi HTCC2506</name>
    <dbReference type="NCBI Taxonomy" id="314231"/>
    <lineage>
        <taxon>Bacteria</taxon>
        <taxon>Pseudomonadati</taxon>
        <taxon>Pseudomonadota</taxon>
        <taxon>Alphaproteobacteria</taxon>
        <taxon>Hyphomicrobiales</taxon>
        <taxon>Aurantimonadaceae</taxon>
        <taxon>Fulvimarina</taxon>
    </lineage>
</organism>
<sequence>MENDTPAARAGGKRSATSLAWAIGDDTEDSMALGVLFCDTPRGRFVVSRPLDERPGWFILGETVWIDAETHEAAKAAAQTAFALPQEEFDRRKRASWGLRRPLRLVSGDVAEAREGRRRVGKTADLPDGVARAIIEIADEPEFGIGRVE</sequence>
<name>Q0G260_9HYPH</name>
<dbReference type="Proteomes" id="UP000004310">
    <property type="component" value="Unassembled WGS sequence"/>
</dbReference>
<dbReference type="EMBL" id="AATP01000003">
    <property type="protein sequence ID" value="EAU41338.1"/>
    <property type="molecule type" value="Genomic_DNA"/>
</dbReference>
<gene>
    <name evidence="1" type="ORF">FP2506_01185</name>
</gene>
<keyword evidence="2" id="KW-1185">Reference proteome</keyword>
<dbReference type="AlphaFoldDB" id="Q0G260"/>
<proteinExistence type="predicted"/>
<protein>
    <submittedName>
        <fullName evidence="1">Uncharacterized protein</fullName>
    </submittedName>
</protein>
<comment type="caution">
    <text evidence="1">The sequence shown here is derived from an EMBL/GenBank/DDBJ whole genome shotgun (WGS) entry which is preliminary data.</text>
</comment>
<dbReference type="RefSeq" id="WP_007065387.1">
    <property type="nucleotide sequence ID" value="NZ_DS022272.1"/>
</dbReference>
<dbReference type="HOGENOM" id="CLU_1746974_0_0_5"/>
<accession>Q0G260</accession>
<reference evidence="1 2" key="1">
    <citation type="journal article" date="2010" name="J. Bacteriol.">
        <title>Genome sequence of Fulvimarina pelagi HTCC2506T, a Mn(II)-oxidizing alphaproteobacterium possessing an aerobic anoxygenic photosynthetic gene cluster and Xanthorhodopsin.</title>
        <authorList>
            <person name="Kang I."/>
            <person name="Oh H.M."/>
            <person name="Lim S.I."/>
            <person name="Ferriera S."/>
            <person name="Giovannoni S.J."/>
            <person name="Cho J.C."/>
        </authorList>
    </citation>
    <scope>NUCLEOTIDE SEQUENCE [LARGE SCALE GENOMIC DNA]</scope>
    <source>
        <strain evidence="1 2">HTCC2506</strain>
    </source>
</reference>
<evidence type="ECO:0000313" key="1">
    <source>
        <dbReference type="EMBL" id="EAU41338.1"/>
    </source>
</evidence>
<dbReference type="STRING" id="217511.GCA_001463845_02174"/>
<evidence type="ECO:0000313" key="2">
    <source>
        <dbReference type="Proteomes" id="UP000004310"/>
    </source>
</evidence>